<accession>A0A4R2BJC3</accession>
<dbReference type="GO" id="GO:0004040">
    <property type="term" value="F:amidase activity"/>
    <property type="evidence" value="ECO:0007669"/>
    <property type="project" value="InterPro"/>
</dbReference>
<evidence type="ECO:0000259" key="1">
    <source>
        <dbReference type="PROSITE" id="PS51781"/>
    </source>
</evidence>
<gene>
    <name evidence="2" type="ORF">EV146_103228</name>
</gene>
<reference evidence="2 3" key="1">
    <citation type="journal article" date="2015" name="Stand. Genomic Sci.">
        <title>Genomic Encyclopedia of Bacterial and Archaeal Type Strains, Phase III: the genomes of soil and plant-associated and newly described type strains.</title>
        <authorList>
            <person name="Whitman W.B."/>
            <person name="Woyke T."/>
            <person name="Klenk H.P."/>
            <person name="Zhou Y."/>
            <person name="Lilburn T.G."/>
            <person name="Beck B.J."/>
            <person name="De Vos P."/>
            <person name="Vandamme P."/>
            <person name="Eisen J.A."/>
            <person name="Garrity G."/>
            <person name="Hugenholtz P."/>
            <person name="Kyrpides N.C."/>
        </authorList>
    </citation>
    <scope>NUCLEOTIDE SEQUENCE [LARGE SCALE GENOMIC DNA]</scope>
    <source>
        <strain evidence="2 3">CV53</strain>
    </source>
</reference>
<dbReference type="EMBL" id="SLVV01000003">
    <property type="protein sequence ID" value="TCN26705.1"/>
    <property type="molecule type" value="Genomic_DNA"/>
</dbReference>
<feature type="domain" description="SH3b" evidence="1">
    <location>
        <begin position="40"/>
        <end position="110"/>
    </location>
</feature>
<feature type="domain" description="SH3b" evidence="1">
    <location>
        <begin position="690"/>
        <end position="763"/>
    </location>
</feature>
<dbReference type="PANTHER" id="PTHR34408">
    <property type="entry name" value="FAMILY PROTEIN, PUTATIVE-RELATED"/>
    <property type="match status" value="1"/>
</dbReference>
<dbReference type="Pfam" id="PF08239">
    <property type="entry name" value="SH3_3"/>
    <property type="match status" value="2"/>
</dbReference>
<dbReference type="PROSITE" id="PS51781">
    <property type="entry name" value="SH3B"/>
    <property type="match status" value="2"/>
</dbReference>
<dbReference type="Proteomes" id="UP000295689">
    <property type="component" value="Unassembled WGS sequence"/>
</dbReference>
<dbReference type="SMART" id="SM00287">
    <property type="entry name" value="SH3b"/>
    <property type="match status" value="6"/>
</dbReference>
<evidence type="ECO:0000313" key="3">
    <source>
        <dbReference type="Proteomes" id="UP000295689"/>
    </source>
</evidence>
<dbReference type="AlphaFoldDB" id="A0A4R2BJC3"/>
<dbReference type="InterPro" id="IPR003646">
    <property type="entry name" value="SH3-like_bac-type"/>
</dbReference>
<dbReference type="InterPro" id="IPR002901">
    <property type="entry name" value="MGlyc_endo_b_GlcNAc-like_dom"/>
</dbReference>
<keyword evidence="3" id="KW-1185">Reference proteome</keyword>
<dbReference type="Gene3D" id="2.30.30.40">
    <property type="entry name" value="SH3 Domains"/>
    <property type="match status" value="5"/>
</dbReference>
<protein>
    <submittedName>
        <fullName evidence="2">Beta-N-acetylglucosaminidase</fullName>
    </submittedName>
</protein>
<dbReference type="Gene3D" id="1.10.530.10">
    <property type="match status" value="1"/>
</dbReference>
<dbReference type="PANTHER" id="PTHR34408:SF1">
    <property type="entry name" value="GLYCOSYL HYDROLASE FAMILY 19 DOMAIN-CONTAINING PROTEIN HI_1415"/>
    <property type="match status" value="1"/>
</dbReference>
<dbReference type="Pfam" id="PF01832">
    <property type="entry name" value="Glucosaminidase"/>
    <property type="match status" value="1"/>
</dbReference>
<proteinExistence type="predicted"/>
<name>A0A4R2BJC3_9BACI</name>
<dbReference type="InterPro" id="IPR052354">
    <property type="entry name" value="Cell_Wall_Dynamics_Protein"/>
</dbReference>
<sequence>MKAIKQIRYAVLIIILLTGVLAPYGAGGFLTAQAASTSISKTIFTTSQNLNMRTGPSTKYKTIITVPKGKNITAIARNGNWYKSSYTYKSKGKNITKTGWLSGQYLKKVSSAPSNTVHFAKTIYQVKDNLRLRTGSSAKDKAILTIPKGRTLTSTSKKGNWYKASYTYSKSGRKYTATGWVDGRYLKEYTQYSKTAGTYYFTKKTAGLYSAPDTKKKAAYTLGSHNGFYSTQKAINSLGQTWYQVSYKGKSLYVKAADVVKHTPKSIKKTNYKAAKNTYLYQSYGEGYTKLIMIPKGKIISVSSSIENWYKTSYGGKTGYVYISNFTKSSSPAEKKPFVFTETASAGKKYLTKEDARIRRTPESTSATLAFIPKSKLIVPTHKTSNGWYKIKYSGKTGYVSAGAIQEVITGSPANRDNYQYIDLRTKAPVTAAQINAYISSYVKQTGKSSILTGSGQTFIQAGNKYGVNALYLAAHAIHESGYGTSLISLGKYNLFGFGAYDATPYIGAYRFASVQQSIEYIAREMKATYLNPGSWKYKGSYLGFSTKTTTGTRIDSYSTGMNFYYASDPNWGKGIAAHMQRILPYSKAYYSNAKPNTTVFSAPARPDGKDVFPAGIQATASQTLALTLKKGGTVAKTLPKGDAFTLLEKGNDFWLRVKVGSKTYYAGVKRGNDVSIISFDRYKEFLTVKNLGRVTTSGLNVRTLPLLTASKAGGPLRLNQYIQLKLDKLGKPKMDKSKKWYLIKLSNGKEGWVSSQFVARELK</sequence>
<dbReference type="SMART" id="SM00047">
    <property type="entry name" value="LYZ2"/>
    <property type="match status" value="1"/>
</dbReference>
<organism evidence="2 3">
    <name type="scientific">Mesobacillus foraminis</name>
    <dbReference type="NCBI Taxonomy" id="279826"/>
    <lineage>
        <taxon>Bacteria</taxon>
        <taxon>Bacillati</taxon>
        <taxon>Bacillota</taxon>
        <taxon>Bacilli</taxon>
        <taxon>Bacillales</taxon>
        <taxon>Bacillaceae</taxon>
        <taxon>Mesobacillus</taxon>
    </lineage>
</organism>
<comment type="caution">
    <text evidence="2">The sequence shown here is derived from an EMBL/GenBank/DDBJ whole genome shotgun (WGS) entry which is preliminary data.</text>
</comment>
<evidence type="ECO:0000313" key="2">
    <source>
        <dbReference type="EMBL" id="TCN26705.1"/>
    </source>
</evidence>
<dbReference type="RefSeq" id="WP_132003229.1">
    <property type="nucleotide sequence ID" value="NZ_JABUHM010000002.1"/>
</dbReference>